<evidence type="ECO:0000259" key="2">
    <source>
        <dbReference type="Pfam" id="PF03432"/>
    </source>
</evidence>
<accession>A0A315XU01</accession>
<feature type="region of interest" description="Disordered" evidence="1">
    <location>
        <begin position="293"/>
        <end position="354"/>
    </location>
</feature>
<dbReference type="OrthoDB" id="9762440at2"/>
<feature type="domain" description="MobA/VirD2-like nuclease" evidence="2">
    <location>
        <begin position="23"/>
        <end position="152"/>
    </location>
</feature>
<evidence type="ECO:0000313" key="3">
    <source>
        <dbReference type="EMBL" id="PWJ09796.1"/>
    </source>
</evidence>
<dbReference type="EMBL" id="QGDI01000019">
    <property type="protein sequence ID" value="PWJ09796.1"/>
    <property type="molecule type" value="Genomic_DNA"/>
</dbReference>
<protein>
    <submittedName>
        <fullName evidence="3">Relaxase/mobilization nuclease-like protein</fullName>
    </submittedName>
</protein>
<name>A0A315XU01_RUMFL</name>
<dbReference type="InterPro" id="IPR005094">
    <property type="entry name" value="Endonuclease_MobA/VirD2"/>
</dbReference>
<reference evidence="3 4" key="1">
    <citation type="submission" date="2018-05" db="EMBL/GenBank/DDBJ databases">
        <title>The Hungate 1000. A catalogue of reference genomes from the rumen microbiome.</title>
        <authorList>
            <person name="Kelly W."/>
        </authorList>
    </citation>
    <scope>NUCLEOTIDE SEQUENCE [LARGE SCALE GENOMIC DNA]</scope>
    <source>
        <strain evidence="3 4">SAb67</strain>
    </source>
</reference>
<comment type="caution">
    <text evidence="3">The sequence shown here is derived from an EMBL/GenBank/DDBJ whole genome shotgun (WGS) entry which is preliminary data.</text>
</comment>
<feature type="compositionally biased region" description="Polar residues" evidence="1">
    <location>
        <begin position="316"/>
        <end position="334"/>
    </location>
</feature>
<sequence length="444" mass="49986">MPIIHFINNKTQTAGGMRNVLNYVSRKEKTVSEDKRFVTGVNCSPETALDEMTATKNLYHKSDGRLYYHLVQSFPSRYEIEPELAHKIAVELAEKAFNKYEVIVATHIDREHIHSHFVFNSVSFEDGKKYHSNKETVEELMKLSDEICQRYGVHVLDAPKKKMNIDYLSDREYRSAKKGESFKWELMNVINQVMKQAKSKKQFCYLMKQQGYDVRWEDNRKYITYTCPNGRRCRDNKIHGDKYRKENMEYEFETRRIAADVRQGIVGCGGNSASSVGTRCQLESTDRIEQADVAGAAGNTQPTLGAGDESGYRTGAENSTLRAESNHRNLSGTAESGSGTVGNSGGSTGESNSKLVITGWEAERGIWLEAERARRVQVQAQLESSQVDSDITVGIDSIIGSVTAVASIIEDEPVDDTEYAREHIDSKALAEERERKEAHGIHMG</sequence>
<dbReference type="RefSeq" id="WP_109728001.1">
    <property type="nucleotide sequence ID" value="NZ_QGDI01000019.1"/>
</dbReference>
<dbReference type="AlphaFoldDB" id="A0A315XU01"/>
<proteinExistence type="predicted"/>
<organism evidence="3 4">
    <name type="scientific">Ruminococcus flavefaciens</name>
    <dbReference type="NCBI Taxonomy" id="1265"/>
    <lineage>
        <taxon>Bacteria</taxon>
        <taxon>Bacillati</taxon>
        <taxon>Bacillota</taxon>
        <taxon>Clostridia</taxon>
        <taxon>Eubacteriales</taxon>
        <taxon>Oscillospiraceae</taxon>
        <taxon>Ruminococcus</taxon>
    </lineage>
</organism>
<feature type="compositionally biased region" description="Gly residues" evidence="1">
    <location>
        <begin position="339"/>
        <end position="348"/>
    </location>
</feature>
<gene>
    <name evidence="3" type="ORF">IE37_03346</name>
</gene>
<dbReference type="Pfam" id="PF03432">
    <property type="entry name" value="Relaxase"/>
    <property type="match status" value="1"/>
</dbReference>
<dbReference type="Proteomes" id="UP000245720">
    <property type="component" value="Unassembled WGS sequence"/>
</dbReference>
<evidence type="ECO:0000256" key="1">
    <source>
        <dbReference type="SAM" id="MobiDB-lite"/>
    </source>
</evidence>
<evidence type="ECO:0000313" key="4">
    <source>
        <dbReference type="Proteomes" id="UP000245720"/>
    </source>
</evidence>